<dbReference type="HAMAP" id="MF_00422">
    <property type="entry name" value="SecE"/>
    <property type="match status" value="1"/>
</dbReference>
<dbReference type="InterPro" id="IPR005807">
    <property type="entry name" value="SecE_bac"/>
</dbReference>
<keyword evidence="8 9" id="KW-0472">Membrane</keyword>
<dbReference type="GO" id="GO:0065002">
    <property type="term" value="P:intracellular protein transmembrane transport"/>
    <property type="evidence" value="ECO:0007669"/>
    <property type="project" value="UniProtKB-UniRule"/>
</dbReference>
<comment type="similarity">
    <text evidence="9">Belongs to the SecE/SEC61-gamma family.</text>
</comment>
<dbReference type="InterPro" id="IPR038379">
    <property type="entry name" value="SecE_sf"/>
</dbReference>
<dbReference type="InterPro" id="IPR001901">
    <property type="entry name" value="Translocase_SecE/Sec61-g"/>
</dbReference>
<proteinExistence type="inferred from homology"/>
<keyword evidence="4 9" id="KW-0812">Transmembrane</keyword>
<comment type="caution">
    <text evidence="11">The sequence shown here is derived from an EMBL/GenBank/DDBJ whole genome shotgun (WGS) entry which is preliminary data.</text>
</comment>
<evidence type="ECO:0000256" key="9">
    <source>
        <dbReference type="HAMAP-Rule" id="MF_00422"/>
    </source>
</evidence>
<dbReference type="NCBIfam" id="TIGR00964">
    <property type="entry name" value="secE_bact"/>
    <property type="match status" value="1"/>
</dbReference>
<dbReference type="PANTHER" id="PTHR33910">
    <property type="entry name" value="PROTEIN TRANSLOCASE SUBUNIT SECE"/>
    <property type="match status" value="1"/>
</dbReference>
<evidence type="ECO:0000256" key="6">
    <source>
        <dbReference type="ARBA" id="ARBA00022989"/>
    </source>
</evidence>
<sequence length="146" mass="15508">MRAGHRGSFLGTGPFCLPCHASGRLIGVLNTREHFARSAVTDRQPNQPGAARPTGKRQLAGVGTTSSASYEAKRVVKSDAEDEKPGGGVASFIPEVVSEMRKVIWPTARQMVVYTLVVFAFLIVVTALVSGVDFIVGLGVEKVLTP</sequence>
<evidence type="ECO:0000313" key="11">
    <source>
        <dbReference type="EMBL" id="NLA56454.1"/>
    </source>
</evidence>
<dbReference type="GO" id="GO:0009306">
    <property type="term" value="P:protein secretion"/>
    <property type="evidence" value="ECO:0007669"/>
    <property type="project" value="UniProtKB-UniRule"/>
</dbReference>
<accession>A0A7X6PPF9</accession>
<dbReference type="GO" id="GO:0008320">
    <property type="term" value="F:protein transmembrane transporter activity"/>
    <property type="evidence" value="ECO:0007669"/>
    <property type="project" value="UniProtKB-UniRule"/>
</dbReference>
<comment type="subcellular location">
    <subcellularLocation>
        <location evidence="9">Cell membrane</location>
        <topology evidence="9">Single-pass membrane protein</topology>
    </subcellularLocation>
    <subcellularLocation>
        <location evidence="1">Membrane</location>
    </subcellularLocation>
</comment>
<dbReference type="Gene3D" id="1.20.5.1030">
    <property type="entry name" value="Preprotein translocase secy subunit"/>
    <property type="match status" value="1"/>
</dbReference>
<comment type="function">
    <text evidence="9">Essential subunit of the Sec protein translocation channel SecYEG. Clamps together the 2 halves of SecY. May contact the channel plug during translocation.</text>
</comment>
<evidence type="ECO:0000256" key="3">
    <source>
        <dbReference type="ARBA" id="ARBA00022475"/>
    </source>
</evidence>
<dbReference type="AlphaFoldDB" id="A0A7X6PPF9"/>
<feature type="region of interest" description="Disordered" evidence="10">
    <location>
        <begin position="39"/>
        <end position="66"/>
    </location>
</feature>
<keyword evidence="7 9" id="KW-0811">Translocation</keyword>
<evidence type="ECO:0000256" key="2">
    <source>
        <dbReference type="ARBA" id="ARBA00022448"/>
    </source>
</evidence>
<evidence type="ECO:0000256" key="5">
    <source>
        <dbReference type="ARBA" id="ARBA00022927"/>
    </source>
</evidence>
<keyword evidence="2 9" id="KW-0813">Transport</keyword>
<reference evidence="11 12" key="1">
    <citation type="journal article" date="2020" name="Biotechnol. Biofuels">
        <title>New insights from the biogas microbiome by comprehensive genome-resolved metagenomics of nearly 1600 species originating from multiple anaerobic digesters.</title>
        <authorList>
            <person name="Campanaro S."/>
            <person name="Treu L."/>
            <person name="Rodriguez-R L.M."/>
            <person name="Kovalovszki A."/>
            <person name="Ziels R.M."/>
            <person name="Maus I."/>
            <person name="Zhu X."/>
            <person name="Kougias P.G."/>
            <person name="Basile A."/>
            <person name="Luo G."/>
            <person name="Schluter A."/>
            <person name="Konstantinidis K.T."/>
            <person name="Angelidaki I."/>
        </authorList>
    </citation>
    <scope>NUCLEOTIDE SEQUENCE [LARGE SCALE GENOMIC DNA]</scope>
    <source>
        <strain evidence="11">AS15tlH2ME_198</strain>
    </source>
</reference>
<keyword evidence="5 9" id="KW-0653">Protein transport</keyword>
<evidence type="ECO:0000256" key="1">
    <source>
        <dbReference type="ARBA" id="ARBA00004370"/>
    </source>
</evidence>
<protein>
    <recommendedName>
        <fullName evidence="9">Protein translocase subunit SecE</fullName>
    </recommendedName>
</protein>
<evidence type="ECO:0000256" key="8">
    <source>
        <dbReference type="ARBA" id="ARBA00023136"/>
    </source>
</evidence>
<comment type="subunit">
    <text evidence="9">Component of the Sec protein translocase complex. Heterotrimer consisting of SecY, SecE and SecG subunits. The heterotrimers can form oligomers, although 1 heterotrimer is thought to be able to translocate proteins. Interacts with the ribosome. Interacts with SecDF, and other proteins may be involved. Interacts with SecA.</text>
</comment>
<evidence type="ECO:0000256" key="7">
    <source>
        <dbReference type="ARBA" id="ARBA00023010"/>
    </source>
</evidence>
<keyword evidence="6 9" id="KW-1133">Transmembrane helix</keyword>
<evidence type="ECO:0000313" key="12">
    <source>
        <dbReference type="Proteomes" id="UP000557899"/>
    </source>
</evidence>
<dbReference type="GO" id="GO:0006605">
    <property type="term" value="P:protein targeting"/>
    <property type="evidence" value="ECO:0007669"/>
    <property type="project" value="UniProtKB-UniRule"/>
</dbReference>
<name>A0A7X6PPF9_9CORY</name>
<keyword evidence="3 9" id="KW-1003">Cell membrane</keyword>
<evidence type="ECO:0000256" key="10">
    <source>
        <dbReference type="SAM" id="MobiDB-lite"/>
    </source>
</evidence>
<dbReference type="NCBIfam" id="NF005783">
    <property type="entry name" value="PRK07597.9-4"/>
    <property type="match status" value="1"/>
</dbReference>
<dbReference type="GO" id="GO:0043952">
    <property type="term" value="P:protein transport by the Sec complex"/>
    <property type="evidence" value="ECO:0007669"/>
    <property type="project" value="UniProtKB-UniRule"/>
</dbReference>
<dbReference type="GO" id="GO:0005886">
    <property type="term" value="C:plasma membrane"/>
    <property type="evidence" value="ECO:0007669"/>
    <property type="project" value="UniProtKB-SubCell"/>
</dbReference>
<dbReference type="Pfam" id="PF00584">
    <property type="entry name" value="SecE"/>
    <property type="match status" value="1"/>
</dbReference>
<dbReference type="EMBL" id="JAAZHI010000183">
    <property type="protein sequence ID" value="NLA56454.1"/>
    <property type="molecule type" value="Genomic_DNA"/>
</dbReference>
<evidence type="ECO:0000256" key="4">
    <source>
        <dbReference type="ARBA" id="ARBA00022692"/>
    </source>
</evidence>
<dbReference type="Proteomes" id="UP000557899">
    <property type="component" value="Unassembled WGS sequence"/>
</dbReference>
<dbReference type="PANTHER" id="PTHR33910:SF1">
    <property type="entry name" value="PROTEIN TRANSLOCASE SUBUNIT SECE"/>
    <property type="match status" value="1"/>
</dbReference>
<gene>
    <name evidence="9 11" type="primary">secE</name>
    <name evidence="11" type="ORF">GX859_09215</name>
</gene>
<organism evidence="11 12">
    <name type="scientific">Corynebacterium humireducens</name>
    <dbReference type="NCBI Taxonomy" id="1223514"/>
    <lineage>
        <taxon>Bacteria</taxon>
        <taxon>Bacillati</taxon>
        <taxon>Actinomycetota</taxon>
        <taxon>Actinomycetes</taxon>
        <taxon>Mycobacteriales</taxon>
        <taxon>Corynebacteriaceae</taxon>
        <taxon>Corynebacterium</taxon>
    </lineage>
</organism>
<feature type="transmembrane region" description="Helical" evidence="9">
    <location>
        <begin position="111"/>
        <end position="136"/>
    </location>
</feature>